<dbReference type="EnsemblBacteria" id="ADF63254">
    <property type="protein sequence ID" value="ADF63254"/>
    <property type="gene ID" value="ECL_03720"/>
</dbReference>
<sequence length="41" mass="4535">MCYYSFLIKKAAPGKGVDFVAVVDYHACQTVNPCAHSRRTS</sequence>
<reference evidence="1 2" key="1">
    <citation type="journal article" date="2010" name="J. Bacteriol.">
        <title>Complete genome sequence of Enterobacter cloacae subsp. cloacae type strain ATCC 13047.</title>
        <authorList>
            <person name="Ren Y."/>
            <person name="Ren Y."/>
            <person name="Zhou Z."/>
            <person name="Guo X."/>
            <person name="Li Y."/>
            <person name="Feng L."/>
            <person name="Wang L."/>
        </authorList>
    </citation>
    <scope>NUCLEOTIDE SEQUENCE [LARGE SCALE GENOMIC DNA]</scope>
    <source>
        <strain evidence="2">ATCC 13047 / DSM 30054 / NBRC 13535 / NCTC 10005 / WDCM 00083 / NCDC 279-56</strain>
    </source>
</reference>
<name>A0A0H3CNU5_ENTCC</name>
<dbReference type="KEGG" id="enc:ECL_03720"/>
<dbReference type="AlphaFoldDB" id="A0A0H3CNU5"/>
<evidence type="ECO:0000313" key="2">
    <source>
        <dbReference type="Proteomes" id="UP000002363"/>
    </source>
</evidence>
<keyword evidence="2" id="KW-1185">Reference proteome</keyword>
<protein>
    <submittedName>
        <fullName evidence="1">Uncharacterized protein</fullName>
    </submittedName>
</protein>
<dbReference type="Proteomes" id="UP000002363">
    <property type="component" value="Chromosome"/>
</dbReference>
<evidence type="ECO:0000313" key="1">
    <source>
        <dbReference type="EMBL" id="ADF63254.1"/>
    </source>
</evidence>
<dbReference type="EMBL" id="CP001918">
    <property type="protein sequence ID" value="ADF63254.1"/>
    <property type="molecule type" value="Genomic_DNA"/>
</dbReference>
<organism evidence="1 2">
    <name type="scientific">Enterobacter cloacae subsp. cloacae (strain ATCC 13047 / DSM 30054 / NBRC 13535 / NCTC 10005 / WDCM 00083 / NCDC 279-56)</name>
    <dbReference type="NCBI Taxonomy" id="716541"/>
    <lineage>
        <taxon>Bacteria</taxon>
        <taxon>Pseudomonadati</taxon>
        <taxon>Pseudomonadota</taxon>
        <taxon>Gammaproteobacteria</taxon>
        <taxon>Enterobacterales</taxon>
        <taxon>Enterobacteriaceae</taxon>
        <taxon>Enterobacter</taxon>
        <taxon>Enterobacter cloacae complex</taxon>
    </lineage>
</organism>
<dbReference type="STRING" id="716541.ECL_03720"/>
<proteinExistence type="predicted"/>
<gene>
    <name evidence="1" type="ordered locus">ECL_03720</name>
</gene>
<dbReference type="HOGENOM" id="CLU_3269469_0_0_6"/>
<accession>A0A0H3CNU5</accession>